<dbReference type="GO" id="GO:0016746">
    <property type="term" value="F:acyltransferase activity"/>
    <property type="evidence" value="ECO:0007669"/>
    <property type="project" value="UniProtKB-KW"/>
</dbReference>
<evidence type="ECO:0000313" key="5">
    <source>
        <dbReference type="EMBL" id="MFC5453393.1"/>
    </source>
</evidence>
<dbReference type="CDD" id="cd07989">
    <property type="entry name" value="LPLAT_AGPAT-like"/>
    <property type="match status" value="1"/>
</dbReference>
<dbReference type="Pfam" id="PF01553">
    <property type="entry name" value="Acyltransferase"/>
    <property type="match status" value="1"/>
</dbReference>
<dbReference type="EMBL" id="JBHSMQ010000001">
    <property type="protein sequence ID" value="MFC5453393.1"/>
    <property type="molecule type" value="Genomic_DNA"/>
</dbReference>
<sequence>MMNLSYWLCRRIFRELALGLFDYRVVGAEKLQFSGPAIVACNHVSFLDPPLVGIAFDEMVYSFARKTLFDHPLAGMILRSWQVIAVDREKPDAASLKATIRLLRDGKKVVMFPEGTRSYDGVPRAAEAGVGLFIAKGNAPVLPVRLFGTHEAFPRGAKTLRPAKITLVVGDLWQPDLKSYKESGKELYQSLADDVMRRIAELRV</sequence>
<dbReference type="SMART" id="SM00563">
    <property type="entry name" value="PlsC"/>
    <property type="match status" value="1"/>
</dbReference>
<evidence type="ECO:0000256" key="3">
    <source>
        <dbReference type="ARBA" id="ARBA00023315"/>
    </source>
</evidence>
<evidence type="ECO:0000313" key="6">
    <source>
        <dbReference type="Proteomes" id="UP001596052"/>
    </source>
</evidence>
<dbReference type="PANTHER" id="PTHR10434">
    <property type="entry name" value="1-ACYL-SN-GLYCEROL-3-PHOSPHATE ACYLTRANSFERASE"/>
    <property type="match status" value="1"/>
</dbReference>
<dbReference type="PANTHER" id="PTHR10434:SF40">
    <property type="entry name" value="1-ACYL-SN-GLYCEROL-3-PHOSPHATE ACYLTRANSFERASE"/>
    <property type="match status" value="1"/>
</dbReference>
<reference evidence="6" key="1">
    <citation type="journal article" date="2019" name="Int. J. Syst. Evol. Microbiol.">
        <title>The Global Catalogue of Microorganisms (GCM) 10K type strain sequencing project: providing services to taxonomists for standard genome sequencing and annotation.</title>
        <authorList>
            <consortium name="The Broad Institute Genomics Platform"/>
            <consortium name="The Broad Institute Genome Sequencing Center for Infectious Disease"/>
            <person name="Wu L."/>
            <person name="Ma J."/>
        </authorList>
    </citation>
    <scope>NUCLEOTIDE SEQUENCE [LARGE SCALE GENOMIC DNA]</scope>
    <source>
        <strain evidence="6">CGMCC 4.1469</strain>
    </source>
</reference>
<dbReference type="SUPFAM" id="SSF69593">
    <property type="entry name" value="Glycerol-3-phosphate (1)-acyltransferase"/>
    <property type="match status" value="1"/>
</dbReference>
<evidence type="ECO:0000256" key="1">
    <source>
        <dbReference type="ARBA" id="ARBA00005189"/>
    </source>
</evidence>
<evidence type="ECO:0000256" key="2">
    <source>
        <dbReference type="ARBA" id="ARBA00022679"/>
    </source>
</evidence>
<keyword evidence="3 5" id="KW-0012">Acyltransferase</keyword>
<keyword evidence="6" id="KW-1185">Reference proteome</keyword>
<comment type="pathway">
    <text evidence="1">Lipid metabolism.</text>
</comment>
<dbReference type="InterPro" id="IPR002123">
    <property type="entry name" value="Plipid/glycerol_acylTrfase"/>
</dbReference>
<comment type="caution">
    <text evidence="5">The sequence shown here is derived from an EMBL/GenBank/DDBJ whole genome shotgun (WGS) entry which is preliminary data.</text>
</comment>
<name>A0ABW0KIT0_9BACT</name>
<keyword evidence="2" id="KW-0808">Transferase</keyword>
<dbReference type="Proteomes" id="UP001596052">
    <property type="component" value="Unassembled WGS sequence"/>
</dbReference>
<gene>
    <name evidence="5" type="ORF">ACFQDI_00890</name>
</gene>
<organism evidence="5 6">
    <name type="scientific">Prosthecobacter fluviatilis</name>
    <dbReference type="NCBI Taxonomy" id="445931"/>
    <lineage>
        <taxon>Bacteria</taxon>
        <taxon>Pseudomonadati</taxon>
        <taxon>Verrucomicrobiota</taxon>
        <taxon>Verrucomicrobiia</taxon>
        <taxon>Verrucomicrobiales</taxon>
        <taxon>Verrucomicrobiaceae</taxon>
        <taxon>Prosthecobacter</taxon>
    </lineage>
</organism>
<evidence type="ECO:0000259" key="4">
    <source>
        <dbReference type="SMART" id="SM00563"/>
    </source>
</evidence>
<dbReference type="RefSeq" id="WP_377162425.1">
    <property type="nucleotide sequence ID" value="NZ_JBHSMQ010000001.1"/>
</dbReference>
<feature type="domain" description="Phospholipid/glycerol acyltransferase" evidence="4">
    <location>
        <begin position="37"/>
        <end position="149"/>
    </location>
</feature>
<accession>A0ABW0KIT0</accession>
<protein>
    <submittedName>
        <fullName evidence="5">Lysophospholipid acyltransferase family protein</fullName>
    </submittedName>
</protein>
<proteinExistence type="predicted"/>